<keyword evidence="2" id="KW-1185">Reference proteome</keyword>
<evidence type="ECO:0000313" key="1">
    <source>
        <dbReference type="EMBL" id="EMF12557.1"/>
    </source>
</evidence>
<dbReference type="GeneID" id="27899693"/>
<proteinExistence type="predicted"/>
<accession>M3AYF5</accession>
<dbReference type="HOGENOM" id="CLU_1095014_0_0_1"/>
<organism evidence="1 2">
    <name type="scientific">Sphaerulina musiva (strain SO2202)</name>
    <name type="common">Poplar stem canker fungus</name>
    <name type="synonym">Septoria musiva</name>
    <dbReference type="NCBI Taxonomy" id="692275"/>
    <lineage>
        <taxon>Eukaryota</taxon>
        <taxon>Fungi</taxon>
        <taxon>Dikarya</taxon>
        <taxon>Ascomycota</taxon>
        <taxon>Pezizomycotina</taxon>
        <taxon>Dothideomycetes</taxon>
        <taxon>Dothideomycetidae</taxon>
        <taxon>Mycosphaerellales</taxon>
        <taxon>Mycosphaerellaceae</taxon>
        <taxon>Sphaerulina</taxon>
    </lineage>
</organism>
<reference evidence="1 2" key="1">
    <citation type="journal article" date="2012" name="PLoS Pathog.">
        <title>Diverse lifestyles and strategies of plant pathogenesis encoded in the genomes of eighteen Dothideomycetes fungi.</title>
        <authorList>
            <person name="Ohm R.A."/>
            <person name="Feau N."/>
            <person name="Henrissat B."/>
            <person name="Schoch C.L."/>
            <person name="Horwitz B.A."/>
            <person name="Barry K.W."/>
            <person name="Condon B.J."/>
            <person name="Copeland A.C."/>
            <person name="Dhillon B."/>
            <person name="Glaser F."/>
            <person name="Hesse C.N."/>
            <person name="Kosti I."/>
            <person name="LaButti K."/>
            <person name="Lindquist E.A."/>
            <person name="Lucas S."/>
            <person name="Salamov A.A."/>
            <person name="Bradshaw R.E."/>
            <person name="Ciuffetti L."/>
            <person name="Hamelin R.C."/>
            <person name="Kema G.H.J."/>
            <person name="Lawrence C."/>
            <person name="Scott J.A."/>
            <person name="Spatafora J.W."/>
            <person name="Turgeon B.G."/>
            <person name="de Wit P.J.G.M."/>
            <person name="Zhong S."/>
            <person name="Goodwin S.B."/>
            <person name="Grigoriev I.V."/>
        </authorList>
    </citation>
    <scope>NUCLEOTIDE SEQUENCE [LARGE SCALE GENOMIC DNA]</scope>
    <source>
        <strain evidence="1 2">SO2202</strain>
    </source>
</reference>
<dbReference type="RefSeq" id="XP_016760678.1">
    <property type="nucleotide sequence ID" value="XM_016902556.1"/>
</dbReference>
<dbReference type="AlphaFoldDB" id="M3AYF5"/>
<dbReference type="PANTHER" id="PTHR42085:SF2">
    <property type="entry name" value="F-BOX DOMAIN-CONTAINING PROTEIN"/>
    <property type="match status" value="1"/>
</dbReference>
<dbReference type="PANTHER" id="PTHR42085">
    <property type="entry name" value="F-BOX DOMAIN-CONTAINING PROTEIN"/>
    <property type="match status" value="1"/>
</dbReference>
<dbReference type="eggNOG" id="ENOG502TAPV">
    <property type="taxonomic scope" value="Eukaryota"/>
</dbReference>
<dbReference type="Proteomes" id="UP000016931">
    <property type="component" value="Unassembled WGS sequence"/>
</dbReference>
<evidence type="ECO:0008006" key="3">
    <source>
        <dbReference type="Google" id="ProtNLM"/>
    </source>
</evidence>
<protein>
    <recommendedName>
        <fullName evidence="3">F-box domain-containing protein</fullName>
    </recommendedName>
</protein>
<gene>
    <name evidence="1" type="ORF">SEPMUDRAFT_133276</name>
</gene>
<name>M3AYF5_SPHMS</name>
<sequence length="225" mass="25179">MSSSQTSPSSPILSLPGEIRNQIWRSLVLSPVPLSVAPFCQTNISSRLQQPALAFVNKQVRSEALGIYYSENTWFLGKIGYHAIPNDIKLYDFHLRLSRWRTLLGPTNTRCLAKLSLGIDGRCYAWSDDGGISEDATYEMRVVGEGVLKFERNGKPRCLCRLKEGVEREATRDGAVLLEVVKEYSASYCETVHEGECDGCGKSRLEKFGKSEVTHLPLWEDIVTC</sequence>
<dbReference type="EMBL" id="KB456264">
    <property type="protein sequence ID" value="EMF12557.1"/>
    <property type="molecule type" value="Genomic_DNA"/>
</dbReference>
<dbReference type="OMA" id="SENTWFL"/>
<dbReference type="InterPro" id="IPR038883">
    <property type="entry name" value="AN11006-like"/>
</dbReference>
<dbReference type="OrthoDB" id="62952at2759"/>
<evidence type="ECO:0000313" key="2">
    <source>
        <dbReference type="Proteomes" id="UP000016931"/>
    </source>
</evidence>